<dbReference type="GO" id="GO:2000032">
    <property type="term" value="P:regulation of secondary shoot formation"/>
    <property type="evidence" value="ECO:0007669"/>
    <property type="project" value="TreeGrafter"/>
</dbReference>
<organism evidence="8 9">
    <name type="scientific">Platanthera zijinensis</name>
    <dbReference type="NCBI Taxonomy" id="2320716"/>
    <lineage>
        <taxon>Eukaryota</taxon>
        <taxon>Viridiplantae</taxon>
        <taxon>Streptophyta</taxon>
        <taxon>Embryophyta</taxon>
        <taxon>Tracheophyta</taxon>
        <taxon>Spermatophyta</taxon>
        <taxon>Magnoliopsida</taxon>
        <taxon>Liliopsida</taxon>
        <taxon>Asparagales</taxon>
        <taxon>Orchidaceae</taxon>
        <taxon>Orchidoideae</taxon>
        <taxon>Orchideae</taxon>
        <taxon>Orchidinae</taxon>
        <taxon>Platanthera</taxon>
    </lineage>
</organism>
<evidence type="ECO:0000259" key="7">
    <source>
        <dbReference type="PROSITE" id="PS51369"/>
    </source>
</evidence>
<dbReference type="Proteomes" id="UP001418222">
    <property type="component" value="Unassembled WGS sequence"/>
</dbReference>
<gene>
    <name evidence="8" type="primary">TCP2</name>
    <name evidence="8" type="ORF">KSP39_PZI016863</name>
</gene>
<evidence type="ECO:0000256" key="5">
    <source>
        <dbReference type="ARBA" id="ARBA00023242"/>
    </source>
</evidence>
<dbReference type="InterPro" id="IPR005333">
    <property type="entry name" value="Transcription_factor_TCP"/>
</dbReference>
<comment type="subcellular location">
    <subcellularLocation>
        <location evidence="1">Nucleus</location>
    </subcellularLocation>
</comment>
<keyword evidence="9" id="KW-1185">Reference proteome</keyword>
<dbReference type="PROSITE" id="PS51369">
    <property type="entry name" value="TCP"/>
    <property type="match status" value="1"/>
</dbReference>
<keyword evidence="3" id="KW-0238">DNA-binding</keyword>
<dbReference type="PANTHER" id="PTHR31072">
    <property type="entry name" value="TRANSCRIPTION FACTOR TCP4-RELATED"/>
    <property type="match status" value="1"/>
</dbReference>
<feature type="compositionally biased region" description="Basic and acidic residues" evidence="6">
    <location>
        <begin position="174"/>
        <end position="184"/>
    </location>
</feature>
<keyword evidence="2" id="KW-0805">Transcription regulation</keyword>
<evidence type="ECO:0000256" key="2">
    <source>
        <dbReference type="ARBA" id="ARBA00023015"/>
    </source>
</evidence>
<evidence type="ECO:0000256" key="3">
    <source>
        <dbReference type="ARBA" id="ARBA00023125"/>
    </source>
</evidence>
<evidence type="ECO:0000256" key="4">
    <source>
        <dbReference type="ARBA" id="ARBA00023163"/>
    </source>
</evidence>
<evidence type="ECO:0000313" key="9">
    <source>
        <dbReference type="Proteomes" id="UP001418222"/>
    </source>
</evidence>
<dbReference type="Pfam" id="PF03634">
    <property type="entry name" value="TCP"/>
    <property type="match status" value="1"/>
</dbReference>
<accession>A0AAP0B746</accession>
<dbReference type="InterPro" id="IPR017887">
    <property type="entry name" value="TF_TCP_subgr"/>
</dbReference>
<keyword evidence="5" id="KW-0539">Nucleus</keyword>
<protein>
    <submittedName>
        <fullName evidence="8">Transcription factor TCP2</fullName>
    </submittedName>
</protein>
<proteinExistence type="predicted"/>
<dbReference type="EMBL" id="JBBWWQ010000014">
    <property type="protein sequence ID" value="KAK8931124.1"/>
    <property type="molecule type" value="Genomic_DNA"/>
</dbReference>
<feature type="region of interest" description="Disordered" evidence="6">
    <location>
        <begin position="1"/>
        <end position="27"/>
    </location>
</feature>
<keyword evidence="4" id="KW-0804">Transcription</keyword>
<dbReference type="AlphaFoldDB" id="A0AAP0B746"/>
<dbReference type="GO" id="GO:0003700">
    <property type="term" value="F:DNA-binding transcription factor activity"/>
    <property type="evidence" value="ECO:0007669"/>
    <property type="project" value="InterPro"/>
</dbReference>
<dbReference type="PANTHER" id="PTHR31072:SF93">
    <property type="entry name" value="TRANSCRIPTION FACTOR TCP24"/>
    <property type="match status" value="1"/>
</dbReference>
<feature type="region of interest" description="Disordered" evidence="6">
    <location>
        <begin position="131"/>
        <end position="186"/>
    </location>
</feature>
<dbReference type="GO" id="GO:0005634">
    <property type="term" value="C:nucleus"/>
    <property type="evidence" value="ECO:0007669"/>
    <property type="project" value="UniProtKB-SubCell"/>
</dbReference>
<feature type="compositionally biased region" description="Low complexity" evidence="6">
    <location>
        <begin position="137"/>
        <end position="158"/>
    </location>
</feature>
<reference evidence="8 9" key="1">
    <citation type="journal article" date="2022" name="Nat. Plants">
        <title>Genomes of leafy and leafless Platanthera orchids illuminate the evolution of mycoheterotrophy.</title>
        <authorList>
            <person name="Li M.H."/>
            <person name="Liu K.W."/>
            <person name="Li Z."/>
            <person name="Lu H.C."/>
            <person name="Ye Q.L."/>
            <person name="Zhang D."/>
            <person name="Wang J.Y."/>
            <person name="Li Y.F."/>
            <person name="Zhong Z.M."/>
            <person name="Liu X."/>
            <person name="Yu X."/>
            <person name="Liu D.K."/>
            <person name="Tu X.D."/>
            <person name="Liu B."/>
            <person name="Hao Y."/>
            <person name="Liao X.Y."/>
            <person name="Jiang Y.T."/>
            <person name="Sun W.H."/>
            <person name="Chen J."/>
            <person name="Chen Y.Q."/>
            <person name="Ai Y."/>
            <person name="Zhai J.W."/>
            <person name="Wu S.S."/>
            <person name="Zhou Z."/>
            <person name="Hsiao Y.Y."/>
            <person name="Wu W.L."/>
            <person name="Chen Y.Y."/>
            <person name="Lin Y.F."/>
            <person name="Hsu J.L."/>
            <person name="Li C.Y."/>
            <person name="Wang Z.W."/>
            <person name="Zhao X."/>
            <person name="Zhong W.Y."/>
            <person name="Ma X.K."/>
            <person name="Ma L."/>
            <person name="Huang J."/>
            <person name="Chen G.Z."/>
            <person name="Huang M.Z."/>
            <person name="Huang L."/>
            <person name="Peng D.H."/>
            <person name="Luo Y.B."/>
            <person name="Zou S.Q."/>
            <person name="Chen S.P."/>
            <person name="Lan S."/>
            <person name="Tsai W.C."/>
            <person name="Van de Peer Y."/>
            <person name="Liu Z.J."/>
        </authorList>
    </citation>
    <scope>NUCLEOTIDE SEQUENCE [LARGE SCALE GENOMIC DNA]</scope>
    <source>
        <strain evidence="8">Lor287</strain>
    </source>
</reference>
<evidence type="ECO:0000256" key="1">
    <source>
        <dbReference type="ARBA" id="ARBA00004123"/>
    </source>
</evidence>
<comment type="caution">
    <text evidence="8">The sequence shown here is derived from an EMBL/GenBank/DDBJ whole genome shotgun (WGS) entry which is preliminary data.</text>
</comment>
<dbReference type="GO" id="GO:0043565">
    <property type="term" value="F:sequence-specific DNA binding"/>
    <property type="evidence" value="ECO:0007669"/>
    <property type="project" value="TreeGrafter"/>
</dbReference>
<evidence type="ECO:0000256" key="6">
    <source>
        <dbReference type="SAM" id="MobiDB-lite"/>
    </source>
</evidence>
<feature type="domain" description="TCP" evidence="7">
    <location>
        <begin position="48"/>
        <end position="106"/>
    </location>
</feature>
<evidence type="ECO:0000313" key="8">
    <source>
        <dbReference type="EMBL" id="KAK8931124.1"/>
    </source>
</evidence>
<name>A0AAP0B746_9ASPA</name>
<sequence length="383" mass="41858">MEAEGIHSIKRLRRDKDEENGAVESVGGLRPWQNASSRIIRVSRVSGGKDRHSKVWTTKGLRDRRVRLSVSTAIQFYDLQDRLGYDQPSKAVDWLIKAADAAIADLPELDGAFPVPPTMVLPIRANLQERASAGEQKISPSKSTCSSASETSKGSTLSLSRYQARERARHRTAKEKENDEDASHHQNLITHSSFTDLLNAGPTVEVGDCGTDFDQKHLRPQLPSSTADYVGQAGMFGQTHRIPHLLPGYSTSLMHLGNNPHMGMGMMAYNAASAGEHQEMQQFSFMQDHVIPVSAPGVDYDLNVSISSVFSGFNRGTLQSNSSHHHHLVDGPNLPFFFGTTLPIAAAEGASSEGQFHGGFNGRLQVCCNETHRHPKLKGEGKG</sequence>